<dbReference type="AlphaFoldDB" id="A0A5B7BJA6"/>
<name>A0A5B7BJA6_DAVIN</name>
<evidence type="ECO:0000313" key="1">
    <source>
        <dbReference type="EMBL" id="MPA68276.1"/>
    </source>
</evidence>
<protein>
    <submittedName>
        <fullName evidence="1">Uncharacterized protein</fullName>
    </submittedName>
</protein>
<sequence>MALSANNINRTLIPLSFPSLLVLKLQKKNNHNPNPNPSAFKHHPVPFLSQHHPRIHSDAPSLMFTAISASSSTAKTAPDDVDFQNHNNSSLLTPDDHATTTANWLEFARNLSGEWDGYGADFTREGNPIELPESVVPEAYREWEVKVFDWQTQCPTLAKPEDFSVTYKLIKLLPTVGCEADAATRYSVDERHIGGADDNNIVSAFAYQSSGCYVAVWPMEDHATHRLLELEHCLIDPRNRESRVRIIQVVRVEKTKLVLQNIKVFCEQWYGPFRNGDQLGGCAIRDSAFASTEALRSSEVTGVWQGLNAVATFQNSENNILQELFDDSVRKSVRDEHNLILLPKQLWCSLKEREDNETCCEVGWLLDQGRAITSKCTFLSNAELKEITIACETAVLGQ</sequence>
<organism evidence="1">
    <name type="scientific">Davidia involucrata</name>
    <name type="common">Dove tree</name>
    <dbReference type="NCBI Taxonomy" id="16924"/>
    <lineage>
        <taxon>Eukaryota</taxon>
        <taxon>Viridiplantae</taxon>
        <taxon>Streptophyta</taxon>
        <taxon>Embryophyta</taxon>
        <taxon>Tracheophyta</taxon>
        <taxon>Spermatophyta</taxon>
        <taxon>Magnoliopsida</taxon>
        <taxon>eudicotyledons</taxon>
        <taxon>Gunneridae</taxon>
        <taxon>Pentapetalae</taxon>
        <taxon>asterids</taxon>
        <taxon>Cornales</taxon>
        <taxon>Nyssaceae</taxon>
        <taxon>Davidia</taxon>
    </lineage>
</organism>
<accession>A0A5B7BJA6</accession>
<gene>
    <name evidence="1" type="ORF">Din_037717</name>
</gene>
<reference evidence="1" key="1">
    <citation type="submission" date="2019-08" db="EMBL/GenBank/DDBJ databases">
        <title>Reference gene set and small RNA set construction with multiple tissues from Davidia involucrata Baill.</title>
        <authorList>
            <person name="Yang H."/>
            <person name="Zhou C."/>
            <person name="Li G."/>
            <person name="Wang J."/>
            <person name="Gao P."/>
            <person name="Wang M."/>
            <person name="Wang R."/>
            <person name="Zhao Y."/>
        </authorList>
    </citation>
    <scope>NUCLEOTIDE SEQUENCE</scope>
    <source>
        <tissue evidence="1">Mixed with DoveR01_LX</tissue>
    </source>
</reference>
<proteinExistence type="predicted"/>
<dbReference type="EMBL" id="GHES01037717">
    <property type="protein sequence ID" value="MPA68276.1"/>
    <property type="molecule type" value="Transcribed_RNA"/>
</dbReference>